<proteinExistence type="predicted"/>
<evidence type="ECO:0000313" key="1">
    <source>
        <dbReference type="EMBL" id="WIY27162.1"/>
    </source>
</evidence>
<dbReference type="Gene3D" id="3.40.630.40">
    <property type="entry name" value="Zn-dependent exopeptidases"/>
    <property type="match status" value="1"/>
</dbReference>
<organism evidence="1 2">
    <name type="scientific">Parasedimentitalea psychrophila</name>
    <dbReference type="NCBI Taxonomy" id="2997337"/>
    <lineage>
        <taxon>Bacteria</taxon>
        <taxon>Pseudomonadati</taxon>
        <taxon>Pseudomonadota</taxon>
        <taxon>Alphaproteobacteria</taxon>
        <taxon>Rhodobacterales</taxon>
        <taxon>Paracoccaceae</taxon>
        <taxon>Parasedimentitalea</taxon>
    </lineage>
</organism>
<dbReference type="InterPro" id="IPR011227">
    <property type="entry name" value="UCP029730"/>
</dbReference>
<dbReference type="KEGG" id="ppso:QPJ95_09735"/>
<dbReference type="AlphaFoldDB" id="A0A9Y2L3Z3"/>
<keyword evidence="2" id="KW-1185">Reference proteome</keyword>
<dbReference type="InterPro" id="IPR007709">
    <property type="entry name" value="N-FG_amidohydro"/>
</dbReference>
<name>A0A9Y2L3Z3_9RHOB</name>
<protein>
    <submittedName>
        <fullName evidence="1">N-formylglutamate amidohydrolase</fullName>
    </submittedName>
</protein>
<dbReference type="PIRSF" id="PIRSF029730">
    <property type="entry name" value="UCP029730"/>
    <property type="match status" value="1"/>
</dbReference>
<dbReference type="EMBL" id="CP127247">
    <property type="protein sequence ID" value="WIY27162.1"/>
    <property type="molecule type" value="Genomic_DNA"/>
</dbReference>
<sequence length="245" mass="27267">MTYTPYFIHGADRPARWLITCDHATNVVPPFVNGGDLGLPRDDMERHIAYDVGAYEVSRHLGEMLDAPVIASNFSRLVIDPNRGEDDPTLLMKLYDGTIIPGNRHANADQREQRLQHCYRPYHGALKALAARDNVVIISMHSFTPQLRGRPQRPWEIGILFPNNEPFSPHVVEQLEPHTEAPVGVNEPYIGYLPGDAIDTHASAHGRPNTLIELRNDLIAEPKGQVAWAERLAQALPRALASSGV</sequence>
<gene>
    <name evidence="1" type="ORF">QPJ95_09735</name>
</gene>
<dbReference type="RefSeq" id="WP_270919219.1">
    <property type="nucleotide sequence ID" value="NZ_CP127247.1"/>
</dbReference>
<dbReference type="Proteomes" id="UP001238334">
    <property type="component" value="Chromosome"/>
</dbReference>
<dbReference type="Pfam" id="PF05013">
    <property type="entry name" value="FGase"/>
    <property type="match status" value="1"/>
</dbReference>
<accession>A0A9Y2L3Z3</accession>
<reference evidence="1 2" key="1">
    <citation type="submission" date="2023-06" db="EMBL/GenBank/DDBJ databases">
        <title>Parasedimentitalea psychrophila sp. nov., a psychrophilic bacterium isolated from deep-sea sediment.</title>
        <authorList>
            <person name="Li A."/>
        </authorList>
    </citation>
    <scope>NUCLEOTIDE SEQUENCE [LARGE SCALE GENOMIC DNA]</scope>
    <source>
        <strain evidence="1 2">QS115</strain>
    </source>
</reference>
<dbReference type="SUPFAM" id="SSF53187">
    <property type="entry name" value="Zn-dependent exopeptidases"/>
    <property type="match status" value="1"/>
</dbReference>
<evidence type="ECO:0000313" key="2">
    <source>
        <dbReference type="Proteomes" id="UP001238334"/>
    </source>
</evidence>